<comment type="caution">
    <text evidence="1">The sequence shown here is derived from an EMBL/GenBank/DDBJ whole genome shotgun (WGS) entry which is preliminary data.</text>
</comment>
<organism evidence="1 2">
    <name type="scientific">Dentiscutata erythropus</name>
    <dbReference type="NCBI Taxonomy" id="1348616"/>
    <lineage>
        <taxon>Eukaryota</taxon>
        <taxon>Fungi</taxon>
        <taxon>Fungi incertae sedis</taxon>
        <taxon>Mucoromycota</taxon>
        <taxon>Glomeromycotina</taxon>
        <taxon>Glomeromycetes</taxon>
        <taxon>Diversisporales</taxon>
        <taxon>Gigasporaceae</taxon>
        <taxon>Dentiscutata</taxon>
    </lineage>
</organism>
<evidence type="ECO:0000313" key="1">
    <source>
        <dbReference type="EMBL" id="CAG8627789.1"/>
    </source>
</evidence>
<keyword evidence="2" id="KW-1185">Reference proteome</keyword>
<evidence type="ECO:0000313" key="2">
    <source>
        <dbReference type="Proteomes" id="UP000789405"/>
    </source>
</evidence>
<dbReference type="AlphaFoldDB" id="A0A9N9GT25"/>
<feature type="non-terminal residue" evidence="1">
    <location>
        <position position="1"/>
    </location>
</feature>
<reference evidence="1" key="1">
    <citation type="submission" date="2021-06" db="EMBL/GenBank/DDBJ databases">
        <authorList>
            <person name="Kallberg Y."/>
            <person name="Tangrot J."/>
            <person name="Rosling A."/>
        </authorList>
    </citation>
    <scope>NUCLEOTIDE SEQUENCE</scope>
    <source>
        <strain evidence="1">MA453B</strain>
    </source>
</reference>
<dbReference type="EMBL" id="CAJVPY010004777">
    <property type="protein sequence ID" value="CAG8627789.1"/>
    <property type="molecule type" value="Genomic_DNA"/>
</dbReference>
<name>A0A9N9GT25_9GLOM</name>
<proteinExistence type="predicted"/>
<sequence length="41" mass="4725">DIRTCLSCSSSRFLPNRSLANRSRAVIHGDRNLHRRYAPDI</sequence>
<gene>
    <name evidence="1" type="ORF">DERYTH_LOCUS8987</name>
</gene>
<protein>
    <submittedName>
        <fullName evidence="1">14053_t:CDS:1</fullName>
    </submittedName>
</protein>
<dbReference type="Proteomes" id="UP000789405">
    <property type="component" value="Unassembled WGS sequence"/>
</dbReference>
<accession>A0A9N9GT25</accession>